<keyword evidence="1" id="KW-0472">Membrane</keyword>
<comment type="caution">
    <text evidence="2">The sequence shown here is derived from an EMBL/GenBank/DDBJ whole genome shotgun (WGS) entry which is preliminary data.</text>
</comment>
<keyword evidence="1" id="KW-0812">Transmembrane</keyword>
<protein>
    <recommendedName>
        <fullName evidence="4">LPS export ABC transporter periplasmic protein LptC</fullName>
    </recommendedName>
</protein>
<dbReference type="Proteomes" id="UP001528040">
    <property type="component" value="Unassembled WGS sequence"/>
</dbReference>
<evidence type="ECO:0000313" key="2">
    <source>
        <dbReference type="EMBL" id="MDA5093043.1"/>
    </source>
</evidence>
<proteinExistence type="predicted"/>
<reference evidence="2 3" key="1">
    <citation type="submission" date="2023-01" db="EMBL/GenBank/DDBJ databases">
        <authorList>
            <person name="Yoon J.-W."/>
        </authorList>
    </citation>
    <scope>NUCLEOTIDE SEQUENCE [LARGE SCALE GENOMIC DNA]</scope>
    <source>
        <strain evidence="2 3">KMU-50</strain>
    </source>
</reference>
<sequence>MPTFNNSYSRMVAWLKVILPLVALGLLSTMFLISKSIDPTKSLTYAQVDLDAVMREQKISGPSFSSVTKDGAAITFSAESARPEEGKNRYSANGMVARIETPDGAVVDINAQDAMIDGSASQIDLTGGVTLVTSTKYTIHTPGLTTSMDATNIASYGPVTARGPLGEISAGQARISQQSGNSGTYLLVFKGGVKLVYDPPAEGEN</sequence>
<evidence type="ECO:0000256" key="1">
    <source>
        <dbReference type="SAM" id="Phobius"/>
    </source>
</evidence>
<evidence type="ECO:0000313" key="3">
    <source>
        <dbReference type="Proteomes" id="UP001528040"/>
    </source>
</evidence>
<gene>
    <name evidence="2" type="ORF">O2N63_02990</name>
</gene>
<dbReference type="RefSeq" id="WP_271052639.1">
    <property type="nucleotide sequence ID" value="NZ_JAQIIO010000001.1"/>
</dbReference>
<evidence type="ECO:0008006" key="4">
    <source>
        <dbReference type="Google" id="ProtNLM"/>
    </source>
</evidence>
<keyword evidence="1" id="KW-1133">Transmembrane helix</keyword>
<name>A0ABT4VXQ2_9RHOB</name>
<dbReference type="EMBL" id="JAQIIO010000001">
    <property type="protein sequence ID" value="MDA5093043.1"/>
    <property type="molecule type" value="Genomic_DNA"/>
</dbReference>
<keyword evidence="3" id="KW-1185">Reference proteome</keyword>
<organism evidence="2 3">
    <name type="scientific">Aliiroseovarius salicola</name>
    <dbReference type="NCBI Taxonomy" id="3009082"/>
    <lineage>
        <taxon>Bacteria</taxon>
        <taxon>Pseudomonadati</taxon>
        <taxon>Pseudomonadota</taxon>
        <taxon>Alphaproteobacteria</taxon>
        <taxon>Rhodobacterales</taxon>
        <taxon>Paracoccaceae</taxon>
        <taxon>Aliiroseovarius</taxon>
    </lineage>
</organism>
<accession>A0ABT4VXQ2</accession>
<feature type="transmembrane region" description="Helical" evidence="1">
    <location>
        <begin position="12"/>
        <end position="33"/>
    </location>
</feature>